<feature type="transmembrane region" description="Helical" evidence="8">
    <location>
        <begin position="416"/>
        <end position="438"/>
    </location>
</feature>
<evidence type="ECO:0000256" key="5">
    <source>
        <dbReference type="ARBA" id="ARBA00022824"/>
    </source>
</evidence>
<dbReference type="EMBL" id="CM026423">
    <property type="protein sequence ID" value="KAG0584524.1"/>
    <property type="molecule type" value="Genomic_DNA"/>
</dbReference>
<evidence type="ECO:0000256" key="1">
    <source>
        <dbReference type="ARBA" id="ARBA00004479"/>
    </source>
</evidence>
<accession>A0A8T0IL59</accession>
<dbReference type="GO" id="GO:0008250">
    <property type="term" value="C:oligosaccharyltransferase complex"/>
    <property type="evidence" value="ECO:0007669"/>
    <property type="project" value="TreeGrafter"/>
</dbReference>
<evidence type="ECO:0000313" key="12">
    <source>
        <dbReference type="Proteomes" id="UP000822688"/>
    </source>
</evidence>
<evidence type="ECO:0000259" key="10">
    <source>
        <dbReference type="Pfam" id="PF23358"/>
    </source>
</evidence>
<dbReference type="InterPro" id="IPR055457">
    <property type="entry name" value="OST48_N"/>
</dbReference>
<comment type="subcellular location">
    <subcellularLocation>
        <location evidence="8">Endoplasmic reticulum membrane</location>
        <topology evidence="8">Single-pass type I membrane protein</topology>
    </subcellularLocation>
    <subcellularLocation>
        <location evidence="1">Membrane</location>
        <topology evidence="1">Single-pass type I membrane protein</topology>
    </subcellularLocation>
</comment>
<evidence type="ECO:0000313" key="11">
    <source>
        <dbReference type="EMBL" id="KAG0584524.1"/>
    </source>
</evidence>
<reference evidence="11" key="1">
    <citation type="submission" date="2020-06" db="EMBL/GenBank/DDBJ databases">
        <title>WGS assembly of Ceratodon purpureus strain R40.</title>
        <authorList>
            <person name="Carey S.B."/>
            <person name="Jenkins J."/>
            <person name="Shu S."/>
            <person name="Lovell J.T."/>
            <person name="Sreedasyam A."/>
            <person name="Maumus F."/>
            <person name="Tiley G.P."/>
            <person name="Fernandez-Pozo N."/>
            <person name="Barry K."/>
            <person name="Chen C."/>
            <person name="Wang M."/>
            <person name="Lipzen A."/>
            <person name="Daum C."/>
            <person name="Saski C.A."/>
            <person name="Payton A.C."/>
            <person name="Mcbreen J.C."/>
            <person name="Conrad R.E."/>
            <person name="Kollar L.M."/>
            <person name="Olsson S."/>
            <person name="Huttunen S."/>
            <person name="Landis J.B."/>
            <person name="Wickett N.J."/>
            <person name="Johnson M.G."/>
            <person name="Rensing S.A."/>
            <person name="Grimwood J."/>
            <person name="Schmutz J."/>
            <person name="Mcdaniel S.F."/>
        </authorList>
    </citation>
    <scope>NUCLEOTIDE SEQUENCE</scope>
    <source>
        <strain evidence="11">R40</strain>
    </source>
</reference>
<evidence type="ECO:0000256" key="7">
    <source>
        <dbReference type="ARBA" id="ARBA00023136"/>
    </source>
</evidence>
<sequence length="440" mass="48898">MASSSGKPLALLAAVLLLLPFLCAGFNPDSPTDRRVLVLVDDLAIKSSHSTYLQSLTDRGFELDIKLADDPNLALQSYGSYHYDALVLFAPKVESLGGSLDTAAVMDFVDSGHDLILAADATTSEAIREIATECGADFDEFHKAVVIDHVKYAITKFGSDHSLIAADNLIDSSVILGSEGIKEPILYRGLGHTLNPTSELGIKVLSASPTAFSGKVDAEITDLPNLIGSSISLVSVVQARNNARIMISGSLELFSNKFFESSVQQFGSENKYEKSGNQQFAVELTKWTFHERGHLKASNVHHHKIGETDEPSMYRITDNARYSLEINEWNGKEWQPYQADDVQLQFYMMSPYVLKTLSHDGKGLYFTEFQVPDVYGVFQFKVEHNRLGYTALNLAKQIPVRPFRHDEYERFIPAAFPYYGASFSTMIAFFVFGIVFLYHK</sequence>
<evidence type="ECO:0000256" key="6">
    <source>
        <dbReference type="ARBA" id="ARBA00022989"/>
    </source>
</evidence>
<feature type="chain" id="PRO_5035958416" description="Dolichyl-diphosphooligosaccharide--protein glycosyltransferase 48 kDa subunit" evidence="8">
    <location>
        <begin position="26"/>
        <end position="440"/>
    </location>
</feature>
<keyword evidence="12" id="KW-1185">Reference proteome</keyword>
<keyword evidence="6 8" id="KW-1133">Transmembrane helix</keyword>
<comment type="caution">
    <text evidence="11">The sequence shown here is derived from an EMBL/GenBank/DDBJ whole genome shotgun (WGS) entry which is preliminary data.</text>
</comment>
<dbReference type="Pfam" id="PF23358">
    <property type="entry name" value="OST48_MD"/>
    <property type="match status" value="1"/>
</dbReference>
<dbReference type="Pfam" id="PF03345">
    <property type="entry name" value="OST48_N"/>
    <property type="match status" value="1"/>
</dbReference>
<proteinExistence type="inferred from homology"/>
<gene>
    <name evidence="11" type="ORF">KC19_3G215300</name>
</gene>
<dbReference type="InterPro" id="IPR055459">
    <property type="entry name" value="OST48_MD"/>
</dbReference>
<evidence type="ECO:0000256" key="2">
    <source>
        <dbReference type="ARBA" id="ARBA00004922"/>
    </source>
</evidence>
<feature type="signal peptide" evidence="8">
    <location>
        <begin position="1"/>
        <end position="25"/>
    </location>
</feature>
<comment type="similarity">
    <text evidence="3 8">Belongs to the DDOST 48 kDa subunit family.</text>
</comment>
<keyword evidence="8" id="KW-0732">Signal</keyword>
<dbReference type="PANTHER" id="PTHR10830:SF0">
    <property type="entry name" value="DOLICHYL-DIPHOSPHOOLIGOSACCHARIDE--PROTEIN GLYCOSYLTRANSFERASE 48 KDA SUBUNIT"/>
    <property type="match status" value="1"/>
</dbReference>
<dbReference type="InterPro" id="IPR005013">
    <property type="entry name" value="DDOST_48_kDa_subunit"/>
</dbReference>
<name>A0A8T0IL59_CERPU</name>
<feature type="domain" description="OST48 N-terminal" evidence="9">
    <location>
        <begin position="35"/>
        <end position="288"/>
    </location>
</feature>
<comment type="subunit">
    <text evidence="8">Component of the oligosaccharyltransferase (OST) complex.</text>
</comment>
<keyword evidence="5 8" id="KW-0256">Endoplasmic reticulum</keyword>
<comment type="function">
    <text evidence="8">Subunit of the oligosaccharyl transferase (OST) complex that catalyzes the initial transfer of a defined glycan (Glc(3)Man(9)GlcNAc(2) in eukaryotes) from the lipid carrier dolichol-pyrophosphate to an asparagine residue within an Asn-X-Ser/Thr consensus motif in nascent polypeptide chains, the first step in protein N-glycosylation. N-glycosylation occurs cotranslationally and the complex associates with the Sec61 complex at the channel-forming translocon complex that mediates protein translocation across the endoplasmic reticulum (ER).</text>
</comment>
<dbReference type="PANTHER" id="PTHR10830">
    <property type="entry name" value="DOLICHYL-DIPHOSPHOOLIGOSACCHARIDE--PROTEIN GLYCOSYLTRANSFERASE 48 KDA SUBUNIT"/>
    <property type="match status" value="1"/>
</dbReference>
<evidence type="ECO:0000259" key="9">
    <source>
        <dbReference type="Pfam" id="PF03345"/>
    </source>
</evidence>
<dbReference type="AlphaFoldDB" id="A0A8T0IL59"/>
<dbReference type="GO" id="GO:0018279">
    <property type="term" value="P:protein N-linked glycosylation via asparagine"/>
    <property type="evidence" value="ECO:0007669"/>
    <property type="project" value="UniProtKB-UniRule"/>
</dbReference>
<keyword evidence="4 8" id="KW-0812">Transmembrane</keyword>
<keyword evidence="7 8" id="KW-0472">Membrane</keyword>
<organism evidence="11 12">
    <name type="scientific">Ceratodon purpureus</name>
    <name type="common">Fire moss</name>
    <name type="synonym">Dicranum purpureum</name>
    <dbReference type="NCBI Taxonomy" id="3225"/>
    <lineage>
        <taxon>Eukaryota</taxon>
        <taxon>Viridiplantae</taxon>
        <taxon>Streptophyta</taxon>
        <taxon>Embryophyta</taxon>
        <taxon>Bryophyta</taxon>
        <taxon>Bryophytina</taxon>
        <taxon>Bryopsida</taxon>
        <taxon>Dicranidae</taxon>
        <taxon>Pseudoditrichales</taxon>
        <taxon>Ditrichaceae</taxon>
        <taxon>Ceratodon</taxon>
    </lineage>
</organism>
<protein>
    <recommendedName>
        <fullName evidence="8">Dolichyl-diphosphooligosaccharide--protein glycosyltransferase 48 kDa subunit</fullName>
        <shortName evidence="8">Oligosaccharyl transferase 48 kDa subunit</shortName>
    </recommendedName>
</protein>
<evidence type="ECO:0000256" key="8">
    <source>
        <dbReference type="RuleBase" id="RU361142"/>
    </source>
</evidence>
<evidence type="ECO:0000256" key="3">
    <source>
        <dbReference type="ARBA" id="ARBA00008743"/>
    </source>
</evidence>
<dbReference type="Proteomes" id="UP000822688">
    <property type="component" value="Chromosome 3"/>
</dbReference>
<comment type="pathway">
    <text evidence="2 8">Protein modification; protein glycosylation.</text>
</comment>
<evidence type="ECO:0000256" key="4">
    <source>
        <dbReference type="ARBA" id="ARBA00022692"/>
    </source>
</evidence>
<feature type="domain" description="OST48 middle" evidence="10">
    <location>
        <begin position="302"/>
        <end position="440"/>
    </location>
</feature>